<dbReference type="VEuPathDB" id="HostDB:ENSMMUG00000052059"/>
<evidence type="ECO:0000313" key="2">
    <source>
        <dbReference type="Ensembl" id="ENSMMUP00000066449.1"/>
    </source>
</evidence>
<name>A0A5F7ZLE0_MACMU</name>
<reference evidence="2" key="3">
    <citation type="submission" date="2025-08" db="UniProtKB">
        <authorList>
            <consortium name="Ensembl"/>
        </authorList>
    </citation>
    <scope>IDENTIFICATION</scope>
    <source>
        <strain evidence="2">17573</strain>
    </source>
</reference>
<keyword evidence="1" id="KW-1133">Transmembrane helix</keyword>
<dbReference type="AlphaFoldDB" id="A0A5F7ZLE0"/>
<reference evidence="2" key="2">
    <citation type="submission" date="2019-01" db="EMBL/GenBank/DDBJ databases">
        <authorList>
            <person name="Graves T."/>
            <person name="Eichler E.E."/>
            <person name="Wilson R.K."/>
        </authorList>
    </citation>
    <scope>NUCLEOTIDE SEQUENCE [LARGE SCALE GENOMIC DNA]</scope>
    <source>
        <strain evidence="2">17573</strain>
    </source>
</reference>
<feature type="transmembrane region" description="Helical" evidence="1">
    <location>
        <begin position="91"/>
        <end position="110"/>
    </location>
</feature>
<dbReference type="PANTHER" id="PTHR12138">
    <property type="entry name" value="PRIMATE-EXPANDED PROTEIN FAMILY"/>
    <property type="match status" value="1"/>
</dbReference>
<organism evidence="2 3">
    <name type="scientific">Macaca mulatta</name>
    <name type="common">Rhesus macaque</name>
    <dbReference type="NCBI Taxonomy" id="9544"/>
    <lineage>
        <taxon>Eukaryota</taxon>
        <taxon>Metazoa</taxon>
        <taxon>Chordata</taxon>
        <taxon>Craniata</taxon>
        <taxon>Vertebrata</taxon>
        <taxon>Euteleostomi</taxon>
        <taxon>Mammalia</taxon>
        <taxon>Eutheria</taxon>
        <taxon>Euarchontoglires</taxon>
        <taxon>Primates</taxon>
        <taxon>Haplorrhini</taxon>
        <taxon>Catarrhini</taxon>
        <taxon>Cercopithecidae</taxon>
        <taxon>Cercopithecinae</taxon>
        <taxon>Macaca</taxon>
    </lineage>
</organism>
<sequence length="112" mass="12199">MESCSVAQAGEQWHDLSSLQPLLLGSKDSPASASRVAEITGTHHHIQLTFTLLVETRFHQVGQGGLRVLTSSDPHVLVSQSSGIAGMYRHAGLFIFLYGLAPFFDFMICLDL</sequence>
<proteinExistence type="predicted"/>
<keyword evidence="1" id="KW-0812">Transmembrane</keyword>
<keyword evidence="1" id="KW-0472">Membrane</keyword>
<evidence type="ECO:0000256" key="1">
    <source>
        <dbReference type="SAM" id="Phobius"/>
    </source>
</evidence>
<accession>A0A5F7ZLE0</accession>
<dbReference type="Proteomes" id="UP000006718">
    <property type="component" value="Chromosome 5"/>
</dbReference>
<dbReference type="Ensembl" id="ENSMMUT00000079478.1">
    <property type="protein sequence ID" value="ENSMMUP00000066449.1"/>
    <property type="gene ID" value="ENSMMUG00000052059.1"/>
</dbReference>
<dbReference type="InParanoid" id="A0A5F7ZLE0"/>
<reference evidence="2" key="4">
    <citation type="submission" date="2025-09" db="UniProtKB">
        <authorList>
            <consortium name="Ensembl"/>
        </authorList>
    </citation>
    <scope>IDENTIFICATION</scope>
    <source>
        <strain evidence="2">17573</strain>
    </source>
</reference>
<dbReference type="PRINTS" id="PR02045">
    <property type="entry name" value="F138DOMAIN"/>
</dbReference>
<protein>
    <submittedName>
        <fullName evidence="2">Uncharacterized protein</fullName>
    </submittedName>
</protein>
<evidence type="ECO:0000313" key="3">
    <source>
        <dbReference type="Proteomes" id="UP000006718"/>
    </source>
</evidence>
<dbReference type="PANTHER" id="PTHR12138:SF135">
    <property type="entry name" value="SAM DOMAIN-CONTAINING PROTEIN"/>
    <property type="match status" value="1"/>
</dbReference>
<reference evidence="3" key="1">
    <citation type="journal article" date="2007" name="Science">
        <title>Evolutionary and biomedical insights from the rhesus macaque genome.</title>
        <authorList>
            <person name="Gibbs R.A."/>
            <person name="Rogers J."/>
            <person name="Katze M.G."/>
            <person name="Bumgarner R."/>
            <person name="Weinstock G.M."/>
            <person name="Mardis E.R."/>
            <person name="Remington K.A."/>
            <person name="Strausberg R.L."/>
            <person name="Venter J.C."/>
            <person name="Wilson R.K."/>
            <person name="Batzer M.A."/>
            <person name="Bustamante C.D."/>
            <person name="Eichler E.E."/>
            <person name="Hahn M.W."/>
            <person name="Hardison R.C."/>
            <person name="Makova K.D."/>
            <person name="Miller W."/>
            <person name="Milosavljevic A."/>
            <person name="Palermo R.E."/>
            <person name="Siepel A."/>
            <person name="Sikela J.M."/>
            <person name="Attaway T."/>
            <person name="Bell S."/>
            <person name="Bernard K.E."/>
            <person name="Buhay C.J."/>
            <person name="Chandrabose M.N."/>
            <person name="Dao M."/>
            <person name="Davis C."/>
            <person name="Delehaunty K.D."/>
            <person name="Ding Y."/>
            <person name="Dinh H.H."/>
            <person name="Dugan-Rocha S."/>
            <person name="Fulton L.A."/>
            <person name="Gabisi R.A."/>
            <person name="Garner T.T."/>
            <person name="Godfrey J."/>
            <person name="Hawes A.C."/>
            <person name="Hernandez J."/>
            <person name="Hines S."/>
            <person name="Holder M."/>
            <person name="Hume J."/>
            <person name="Jhangiani S.N."/>
            <person name="Joshi V."/>
            <person name="Khan Z.M."/>
            <person name="Kirkness E.F."/>
            <person name="Cree A."/>
            <person name="Fowler R.G."/>
            <person name="Lee S."/>
            <person name="Lewis L.R."/>
            <person name="Li Z."/>
            <person name="Liu Y.-S."/>
            <person name="Moore S.M."/>
            <person name="Muzny D."/>
            <person name="Nazareth L.V."/>
            <person name="Ngo D.N."/>
            <person name="Okwuonu G.O."/>
            <person name="Pai G."/>
            <person name="Parker D."/>
            <person name="Paul H.A."/>
            <person name="Pfannkoch C."/>
            <person name="Pohl C.S."/>
            <person name="Rogers Y.-H.C."/>
            <person name="Ruiz S.J."/>
            <person name="Sabo A."/>
            <person name="Santibanez J."/>
            <person name="Schneider B.W."/>
            <person name="Smith S.M."/>
            <person name="Sodergren E."/>
            <person name="Svatek A.F."/>
            <person name="Utterback T.R."/>
            <person name="Vattathil S."/>
            <person name="Warren W."/>
            <person name="White C.S."/>
            <person name="Chinwalla A.T."/>
            <person name="Feng Y."/>
            <person name="Halpern A.L."/>
            <person name="Hillier L.W."/>
            <person name="Huang X."/>
            <person name="Minx P."/>
            <person name="Nelson J.O."/>
            <person name="Pepin K.H."/>
            <person name="Qin X."/>
            <person name="Sutton G.G."/>
            <person name="Venter E."/>
            <person name="Walenz B.P."/>
            <person name="Wallis J.W."/>
            <person name="Worley K.C."/>
            <person name="Yang S.-P."/>
            <person name="Jones S.M."/>
            <person name="Marra M.A."/>
            <person name="Rocchi M."/>
            <person name="Schein J.E."/>
            <person name="Baertsch R."/>
            <person name="Clarke L."/>
            <person name="Csuros M."/>
            <person name="Glasscock J."/>
            <person name="Harris R.A."/>
            <person name="Havlak P."/>
            <person name="Jackson A.R."/>
            <person name="Jiang H."/>
            <person name="Liu Y."/>
            <person name="Messina D.N."/>
            <person name="Shen Y."/>
            <person name="Song H.X.-Z."/>
            <person name="Wylie T."/>
            <person name="Zhang L."/>
            <person name="Birney E."/>
            <person name="Han K."/>
            <person name="Konkel M.K."/>
            <person name="Lee J."/>
            <person name="Smit A.F.A."/>
            <person name="Ullmer B."/>
            <person name="Wang H."/>
            <person name="Xing J."/>
            <person name="Burhans R."/>
            <person name="Cheng Z."/>
            <person name="Karro J.E."/>
            <person name="Ma J."/>
            <person name="Raney B."/>
            <person name="She X."/>
            <person name="Cox M.J."/>
            <person name="Demuth J.P."/>
            <person name="Dumas L.J."/>
            <person name="Han S.-G."/>
            <person name="Hopkins J."/>
            <person name="Karimpour-Fard A."/>
            <person name="Kim Y.H."/>
            <person name="Pollack J.R."/>
            <person name="Vinar T."/>
            <person name="Addo-Quaye C."/>
            <person name="Degenhardt J."/>
            <person name="Denby A."/>
            <person name="Hubisz M.J."/>
            <person name="Indap A."/>
            <person name="Kosiol C."/>
            <person name="Lahn B.T."/>
            <person name="Lawson H.A."/>
            <person name="Marklein A."/>
            <person name="Nielsen R."/>
            <person name="Vallender E.J."/>
            <person name="Clark A.G."/>
            <person name="Ferguson B."/>
            <person name="Hernandez R.D."/>
            <person name="Hirani K."/>
            <person name="Kehrer-Sawatzki H."/>
            <person name="Kolb J."/>
            <person name="Patil S."/>
            <person name="Pu L.-L."/>
            <person name="Ren Y."/>
            <person name="Smith D.G."/>
            <person name="Wheeler D.A."/>
            <person name="Schenck I."/>
            <person name="Ball E.V."/>
            <person name="Chen R."/>
            <person name="Cooper D.N."/>
            <person name="Giardine B."/>
            <person name="Hsu F."/>
            <person name="Kent W.J."/>
            <person name="Lesk A."/>
            <person name="Nelson D.L."/>
            <person name="O'brien W.E."/>
            <person name="Pruefer K."/>
            <person name="Stenson P.D."/>
            <person name="Wallace J.C."/>
            <person name="Ke H."/>
            <person name="Liu X.-M."/>
            <person name="Wang P."/>
            <person name="Xiang A.P."/>
            <person name="Yang F."/>
            <person name="Barber G.P."/>
            <person name="Haussler D."/>
            <person name="Karolchik D."/>
            <person name="Kern A.D."/>
            <person name="Kuhn R.M."/>
            <person name="Smith K.E."/>
            <person name="Zwieg A.S."/>
        </authorList>
    </citation>
    <scope>NUCLEOTIDE SEQUENCE [LARGE SCALE GENOMIC DNA]</scope>
    <source>
        <strain evidence="3">17573</strain>
    </source>
</reference>
<dbReference type="GeneTree" id="ENSGT01120000271815"/>
<keyword evidence="3" id="KW-1185">Reference proteome</keyword>